<dbReference type="EMBL" id="JAGHQL010000071">
    <property type="protein sequence ID" value="KAH0541680.1"/>
    <property type="molecule type" value="Genomic_DNA"/>
</dbReference>
<name>A0A9P8I1M8_9PEZI</name>
<feature type="transmembrane region" description="Helical" evidence="2">
    <location>
        <begin position="130"/>
        <end position="154"/>
    </location>
</feature>
<comment type="caution">
    <text evidence="3">The sequence shown here is derived from an EMBL/GenBank/DDBJ whole genome shotgun (WGS) entry which is preliminary data.</text>
</comment>
<keyword evidence="2" id="KW-0472">Membrane</keyword>
<sequence length="204" mass="22856">MGSPAIGIHFCPGEDTDYDTITNDALGLIQLTSSSEAYTQTLLLDIESIKENIAHINTLTPHQREKTMNKFGVVLTERLAFISHESKVLLWDIRYFNKRGQAQMAATFLTMPVFDFIDPLGALGMKPHFWFYWAITSPLAMFVLAMYLSYLVWVGSKHLNENKMASEGNLSTTSHDLQSIPPMAIPSGVDLGSVASGMKKRRRR</sequence>
<protein>
    <submittedName>
        <fullName evidence="3">Uncharacterized protein</fullName>
    </submittedName>
</protein>
<proteinExistence type="predicted"/>
<keyword evidence="2" id="KW-0812">Transmembrane</keyword>
<evidence type="ECO:0000313" key="4">
    <source>
        <dbReference type="Proteomes" id="UP000698800"/>
    </source>
</evidence>
<dbReference type="OrthoDB" id="5392974at2759"/>
<accession>A0A9P8I1M8</accession>
<keyword evidence="4" id="KW-1185">Reference proteome</keyword>
<reference evidence="3" key="1">
    <citation type="submission" date="2021-03" db="EMBL/GenBank/DDBJ databases">
        <title>Comparative genomics and phylogenomic investigation of the class Geoglossomycetes provide insights into ecological specialization and systematics.</title>
        <authorList>
            <person name="Melie T."/>
            <person name="Pirro S."/>
            <person name="Miller A.N."/>
            <person name="Quandt A."/>
        </authorList>
    </citation>
    <scope>NUCLEOTIDE SEQUENCE</scope>
    <source>
        <strain evidence="3">GBOQ0MN5Z8</strain>
    </source>
</reference>
<organism evidence="3 4">
    <name type="scientific">Glutinoglossum americanum</name>
    <dbReference type="NCBI Taxonomy" id="1670608"/>
    <lineage>
        <taxon>Eukaryota</taxon>
        <taxon>Fungi</taxon>
        <taxon>Dikarya</taxon>
        <taxon>Ascomycota</taxon>
        <taxon>Pezizomycotina</taxon>
        <taxon>Geoglossomycetes</taxon>
        <taxon>Geoglossales</taxon>
        <taxon>Geoglossaceae</taxon>
        <taxon>Glutinoglossum</taxon>
    </lineage>
</organism>
<evidence type="ECO:0000313" key="3">
    <source>
        <dbReference type="EMBL" id="KAH0541680.1"/>
    </source>
</evidence>
<keyword evidence="2" id="KW-1133">Transmembrane helix</keyword>
<dbReference type="AlphaFoldDB" id="A0A9P8I1M8"/>
<evidence type="ECO:0000256" key="2">
    <source>
        <dbReference type="SAM" id="Phobius"/>
    </source>
</evidence>
<dbReference type="Proteomes" id="UP000698800">
    <property type="component" value="Unassembled WGS sequence"/>
</dbReference>
<evidence type="ECO:0000256" key="1">
    <source>
        <dbReference type="SAM" id="MobiDB-lite"/>
    </source>
</evidence>
<feature type="region of interest" description="Disordered" evidence="1">
    <location>
        <begin position="180"/>
        <end position="204"/>
    </location>
</feature>
<gene>
    <name evidence="3" type="ORF">FGG08_003843</name>
</gene>